<evidence type="ECO:0000313" key="2">
    <source>
        <dbReference type="Proteomes" id="UP000240987"/>
    </source>
</evidence>
<dbReference type="RefSeq" id="WP_107242245.1">
    <property type="nucleotide sequence ID" value="NZ_PYMJ01000006.1"/>
</dbReference>
<dbReference type="EMBL" id="PYMJ01000006">
    <property type="protein sequence ID" value="PSU49457.1"/>
    <property type="molecule type" value="Genomic_DNA"/>
</dbReference>
<keyword evidence="2" id="KW-1185">Reference proteome</keyword>
<reference evidence="1 2" key="1">
    <citation type="submission" date="2018-01" db="EMBL/GenBank/DDBJ databases">
        <title>Whole genome sequencing of Histamine producing bacteria.</title>
        <authorList>
            <person name="Butler K."/>
        </authorList>
    </citation>
    <scope>NUCLEOTIDE SEQUENCE [LARGE SCALE GENOMIC DNA]</scope>
    <source>
        <strain evidence="1 2">JCM 12947</strain>
    </source>
</reference>
<organism evidence="1 2">
    <name type="scientific">Photobacterium frigidiphilum</name>
    <dbReference type="NCBI Taxonomy" id="264736"/>
    <lineage>
        <taxon>Bacteria</taxon>
        <taxon>Pseudomonadati</taxon>
        <taxon>Pseudomonadota</taxon>
        <taxon>Gammaproteobacteria</taxon>
        <taxon>Vibrionales</taxon>
        <taxon>Vibrionaceae</taxon>
        <taxon>Photobacterium</taxon>
    </lineage>
</organism>
<proteinExistence type="predicted"/>
<dbReference type="AlphaFoldDB" id="A0A2T3JKB5"/>
<sequence length="63" mass="6776">MAKITLEFGRTPDGRIGFKGLAEFTGDAGVDAVTSQITQNVESMLISMGVERNTDALNITEKE</sequence>
<name>A0A2T3JKB5_9GAMM</name>
<protein>
    <submittedName>
        <fullName evidence="1">Uncharacterized protein</fullName>
    </submittedName>
</protein>
<dbReference type="Proteomes" id="UP000240987">
    <property type="component" value="Unassembled WGS sequence"/>
</dbReference>
<evidence type="ECO:0000313" key="1">
    <source>
        <dbReference type="EMBL" id="PSU49457.1"/>
    </source>
</evidence>
<accession>A0A2T3JKB5</accession>
<gene>
    <name evidence="1" type="ORF">C9J12_08180</name>
</gene>
<comment type="caution">
    <text evidence="1">The sequence shown here is derived from an EMBL/GenBank/DDBJ whole genome shotgun (WGS) entry which is preliminary data.</text>
</comment>